<feature type="signal peptide" evidence="2">
    <location>
        <begin position="1"/>
        <end position="20"/>
    </location>
</feature>
<evidence type="ECO:0000313" key="3">
    <source>
        <dbReference type="EnsemblProtists" id="EOD36717"/>
    </source>
</evidence>
<evidence type="ECO:0000256" key="2">
    <source>
        <dbReference type="SAM" id="SignalP"/>
    </source>
</evidence>
<dbReference type="HOGENOM" id="CLU_1196760_0_0_1"/>
<organism evidence="3 4">
    <name type="scientific">Emiliania huxleyi (strain CCMP1516)</name>
    <dbReference type="NCBI Taxonomy" id="280463"/>
    <lineage>
        <taxon>Eukaryota</taxon>
        <taxon>Haptista</taxon>
        <taxon>Haptophyta</taxon>
        <taxon>Prymnesiophyceae</taxon>
        <taxon>Isochrysidales</taxon>
        <taxon>Noelaerhabdaceae</taxon>
        <taxon>Emiliania</taxon>
    </lineage>
</organism>
<dbReference type="RefSeq" id="XP_005789146.1">
    <property type="nucleotide sequence ID" value="XM_005789089.1"/>
</dbReference>
<keyword evidence="4" id="KW-1185">Reference proteome</keyword>
<dbReference type="EnsemblProtists" id="EOD36717">
    <property type="protein sequence ID" value="EOD36717"/>
    <property type="gene ID" value="EMIHUDRAFT_433676"/>
</dbReference>
<reference evidence="4" key="1">
    <citation type="journal article" date="2013" name="Nature">
        <title>Pan genome of the phytoplankton Emiliania underpins its global distribution.</title>
        <authorList>
            <person name="Read B.A."/>
            <person name="Kegel J."/>
            <person name="Klute M.J."/>
            <person name="Kuo A."/>
            <person name="Lefebvre S.C."/>
            <person name="Maumus F."/>
            <person name="Mayer C."/>
            <person name="Miller J."/>
            <person name="Monier A."/>
            <person name="Salamov A."/>
            <person name="Young J."/>
            <person name="Aguilar M."/>
            <person name="Claverie J.M."/>
            <person name="Frickenhaus S."/>
            <person name="Gonzalez K."/>
            <person name="Herman E.K."/>
            <person name="Lin Y.C."/>
            <person name="Napier J."/>
            <person name="Ogata H."/>
            <person name="Sarno A.F."/>
            <person name="Shmutz J."/>
            <person name="Schroeder D."/>
            <person name="de Vargas C."/>
            <person name="Verret F."/>
            <person name="von Dassow P."/>
            <person name="Valentin K."/>
            <person name="Van de Peer Y."/>
            <person name="Wheeler G."/>
            <person name="Dacks J.B."/>
            <person name="Delwiche C.F."/>
            <person name="Dyhrman S.T."/>
            <person name="Glockner G."/>
            <person name="John U."/>
            <person name="Richards T."/>
            <person name="Worden A.Z."/>
            <person name="Zhang X."/>
            <person name="Grigoriev I.V."/>
            <person name="Allen A.E."/>
            <person name="Bidle K."/>
            <person name="Borodovsky M."/>
            <person name="Bowler C."/>
            <person name="Brownlee C."/>
            <person name="Cock J.M."/>
            <person name="Elias M."/>
            <person name="Gladyshev V.N."/>
            <person name="Groth M."/>
            <person name="Guda C."/>
            <person name="Hadaegh A."/>
            <person name="Iglesias-Rodriguez M.D."/>
            <person name="Jenkins J."/>
            <person name="Jones B.M."/>
            <person name="Lawson T."/>
            <person name="Leese F."/>
            <person name="Lindquist E."/>
            <person name="Lobanov A."/>
            <person name="Lomsadze A."/>
            <person name="Malik S.B."/>
            <person name="Marsh M.E."/>
            <person name="Mackinder L."/>
            <person name="Mock T."/>
            <person name="Mueller-Roeber B."/>
            <person name="Pagarete A."/>
            <person name="Parker M."/>
            <person name="Probert I."/>
            <person name="Quesneville H."/>
            <person name="Raines C."/>
            <person name="Rensing S.A."/>
            <person name="Riano-Pachon D.M."/>
            <person name="Richier S."/>
            <person name="Rokitta S."/>
            <person name="Shiraiwa Y."/>
            <person name="Soanes D.M."/>
            <person name="van der Giezen M."/>
            <person name="Wahlund T.M."/>
            <person name="Williams B."/>
            <person name="Wilson W."/>
            <person name="Wolfe G."/>
            <person name="Wurch L.L."/>
        </authorList>
    </citation>
    <scope>NUCLEOTIDE SEQUENCE</scope>
</reference>
<sequence length="232" mass="23320">MVLLSLLCTVIGFSSTPVDPSPTPSPTPPPSALPTPPPSASPSPPPPSALPTPPPPSASPSPPPPSALPTPPPPSASPSPPPPSAPPLPPPPAWGPFSVWEFKSQAAFVSCDFSAAEELPLDDPSNSISGDESVTRTFGTPALVIAEGSPFAGSTVRFYGGAPSEYCQAGQKFTVVGDGPGSNAPIRVGNWGKPGEWNPAGFLASATPAQQLIFDFPLFAPAPIAVSAQAAP</sequence>
<feature type="compositionally biased region" description="Pro residues" evidence="1">
    <location>
        <begin position="19"/>
        <end position="89"/>
    </location>
</feature>
<dbReference type="STRING" id="2903.R1DP08"/>
<dbReference type="AlphaFoldDB" id="A0A0D3KLT2"/>
<dbReference type="PRINTS" id="PR01217">
    <property type="entry name" value="PRICHEXTENSN"/>
</dbReference>
<accession>A0A0D3KLT2</accession>
<evidence type="ECO:0000313" key="4">
    <source>
        <dbReference type="Proteomes" id="UP000013827"/>
    </source>
</evidence>
<protein>
    <submittedName>
        <fullName evidence="3">Uncharacterized protein</fullName>
    </submittedName>
</protein>
<reference evidence="3" key="2">
    <citation type="submission" date="2024-10" db="UniProtKB">
        <authorList>
            <consortium name="EnsemblProtists"/>
        </authorList>
    </citation>
    <scope>IDENTIFICATION</scope>
</reference>
<dbReference type="Proteomes" id="UP000013827">
    <property type="component" value="Unassembled WGS sequence"/>
</dbReference>
<name>A0A0D3KLT2_EMIH1</name>
<dbReference type="PaxDb" id="2903-EOD36717"/>
<feature type="chain" id="PRO_5044218856" evidence="2">
    <location>
        <begin position="21"/>
        <end position="232"/>
    </location>
</feature>
<proteinExistence type="predicted"/>
<dbReference type="KEGG" id="ehx:EMIHUDRAFT_433676"/>
<keyword evidence="2" id="KW-0732">Signal</keyword>
<evidence type="ECO:0000256" key="1">
    <source>
        <dbReference type="SAM" id="MobiDB-lite"/>
    </source>
</evidence>
<feature type="region of interest" description="Disordered" evidence="1">
    <location>
        <begin position="13"/>
        <end position="89"/>
    </location>
</feature>
<dbReference type="GeneID" id="17281987"/>